<dbReference type="Proteomes" id="UP000004968">
    <property type="component" value="Unassembled WGS sequence"/>
</dbReference>
<evidence type="ECO:0000313" key="2">
    <source>
        <dbReference type="Proteomes" id="UP000004968"/>
    </source>
</evidence>
<gene>
    <name evidence="1" type="ORF">CLOSTHATH_06590</name>
</gene>
<comment type="caution">
    <text evidence="1">The sequence shown here is derived from an EMBL/GenBank/DDBJ whole genome shotgun (WGS) entry which is preliminary data.</text>
</comment>
<organism evidence="1 2">
    <name type="scientific">Hungatella hathewayi DSM 13479</name>
    <dbReference type="NCBI Taxonomy" id="566550"/>
    <lineage>
        <taxon>Bacteria</taxon>
        <taxon>Bacillati</taxon>
        <taxon>Bacillota</taxon>
        <taxon>Clostridia</taxon>
        <taxon>Lachnospirales</taxon>
        <taxon>Lachnospiraceae</taxon>
        <taxon>Hungatella</taxon>
    </lineage>
</organism>
<evidence type="ECO:0000313" key="1">
    <source>
        <dbReference type="EMBL" id="EFC95225.1"/>
    </source>
</evidence>
<proteinExistence type="predicted"/>
<name>D3ASI2_9FIRM</name>
<reference evidence="1 2" key="1">
    <citation type="submission" date="2010-01" db="EMBL/GenBank/DDBJ databases">
        <authorList>
            <person name="Weinstock G."/>
            <person name="Sodergren E."/>
            <person name="Clifton S."/>
            <person name="Fulton L."/>
            <person name="Fulton B."/>
            <person name="Courtney L."/>
            <person name="Fronick C."/>
            <person name="Harrison M."/>
            <person name="Strong C."/>
            <person name="Farmer C."/>
            <person name="Delahaunty K."/>
            <person name="Markovic C."/>
            <person name="Hall O."/>
            <person name="Minx P."/>
            <person name="Tomlinson C."/>
            <person name="Mitreva M."/>
            <person name="Nelson J."/>
            <person name="Hou S."/>
            <person name="Wollam A."/>
            <person name="Pepin K.H."/>
            <person name="Johnson M."/>
            <person name="Bhonagiri V."/>
            <person name="Nash W.E."/>
            <person name="Warren W."/>
            <person name="Chinwalla A."/>
            <person name="Mardis E.R."/>
            <person name="Wilson R.K."/>
        </authorList>
    </citation>
    <scope>NUCLEOTIDE SEQUENCE [LARGE SCALE GENOMIC DNA]</scope>
    <source>
        <strain evidence="1 2">DSM 13479</strain>
    </source>
</reference>
<protein>
    <submittedName>
        <fullName evidence="1">Uncharacterized protein</fullName>
    </submittedName>
</protein>
<sequence>MDAHDNRERPFLLLKTVYIENLLSCILSIDDIIITQDSLWGGKTGIPPVITFLK</sequence>
<dbReference type="HOGENOM" id="CLU_3044173_0_0_9"/>
<dbReference type="AlphaFoldDB" id="D3ASI2"/>
<dbReference type="EMBL" id="ACIO01000799">
    <property type="protein sequence ID" value="EFC95225.1"/>
    <property type="molecule type" value="Genomic_DNA"/>
</dbReference>
<accession>D3ASI2</accession>